<sequence length="1239" mass="142571">MQNERSKVINNNAKTLITVSKFYTYLNNLLIISPKRRLGIWRKVFGEKGESKKCFVSVSGDSVMEPECFGVAKRELSILEEKGVSQRGYNSSLNDIMDLKPFSDLKGRDIHSLSYWYIPNSVKHQYYMNYNLNRLSDWQVNTLSYILNYMVFQEDLSIEQQNYMLATNSFQDLSPYLIISPNVNENQTICEIVALSSLLYSGGNILAIFPNPQKCDAYYQRCKCLFGNNSLNLRIELFGQSSRTINTSWFPNIDLTICTLEKANSLINRLISDNMLNECIKTVIVDDINFIEDPERGHLLENILTKISYVNLVSDYYIKNNNYKGKNGPLTCLYVSNGGIPNLDIYKNVLKVGRIFENHKYEKECEPDVYIKRGNSLYFWDKLKYNNQSLNENEIFEIIEIFKNDKNNNIFQQTAISDLKYFSDLILESLMNNKKALIFCPTIEWCRKSLQIISMEISEILLNKENNITSTQKNLINDKFGSFLSQISQDKPYRIEMIENLKRVTKDGFHLENDFLLLDGILNYGIAIHNSKLSFKERKLIEDAFKNNHLKVLFCTSLHMMDSEIKADRIIIRSIGLGKINNLTKNKTGNREWISKNTLKQFFNRISHCKTDITAKSEMHASSNTCTLNLAGTKGFKRGIFIFTGNDLEFKYLNDMLNESDFQSLEFKSYLSELNLFRLILELIQTDLVRDLRGLELLISKLTFRGNLEALKSHSVLDTFSKDHQKLLQNSQEQGLNKDILLSLSFMVMNQLVSFDSGKDNYNINEISLSDKYVHQFQDKFEHLKSPIISSKYALIGLKTRDKLNKSILNIILRQNDFLTKLGSGKKYLLSFFNSIGGSFISDYQIFGTCLANSIIKLQLHPCIILEVYSDLIKSKLIGIDLSNNLQIFILGLLAYNGSHFKVNWNNYLQIFSELTPGEMEIADFNGINFKVISEISRTVTSNPNLIPELNKLSPISIQLSYFYSETLNFKGMIEKYRLISIYRFYYACFLKDLCNPMITFELIMAKYSLESTTIRLIINSFNQSINVVSNLCKSIGWLELAEIILNINNHLKSSVSIRNIKYLYKITQEQNQYQTTYSNTNHSIIGSKALQNYHYLDQQDISRIMNYVNSIISLSHNITPNIAISLYFSGLNCIENISTASTETLLRAIQNASKLDDYFGIFSNKPPESNLNLIVICQEIIQQAKKALSKSDNTQDLDSLSNSDNYTENHEIDIDLNDLDLEFDQDLGEILTTKSKAL</sequence>
<dbReference type="GO" id="GO:0004386">
    <property type="term" value="F:helicase activity"/>
    <property type="evidence" value="ECO:0007669"/>
    <property type="project" value="UniProtKB-KW"/>
</dbReference>
<accession>A0A7S7LDW8</accession>
<dbReference type="OMA" id="HNNNDKC"/>
<dbReference type="Gene3D" id="3.40.50.300">
    <property type="entry name" value="P-loop containing nucleotide triphosphate hydrolases"/>
    <property type="match status" value="2"/>
</dbReference>
<dbReference type="EMBL" id="CP044416">
    <property type="protein sequence ID" value="QOY40384.1"/>
    <property type="molecule type" value="Genomic_DNA"/>
</dbReference>
<evidence type="ECO:0000256" key="4">
    <source>
        <dbReference type="ARBA" id="ARBA00022840"/>
    </source>
</evidence>
<evidence type="ECO:0000259" key="5">
    <source>
        <dbReference type="Pfam" id="PF21099"/>
    </source>
</evidence>
<dbReference type="InterPro" id="IPR050474">
    <property type="entry name" value="Hel308_SKI2-like"/>
</dbReference>
<dbReference type="VEuPathDB" id="CryptoDB:CPATCC_0006450"/>
<protein>
    <recommendedName>
        <fullName evidence="5">POLQ-like helical domain-containing protein</fullName>
    </recommendedName>
</protein>
<dbReference type="GO" id="GO:0016787">
    <property type="term" value="F:hydrolase activity"/>
    <property type="evidence" value="ECO:0007669"/>
    <property type="project" value="UniProtKB-KW"/>
</dbReference>
<dbReference type="PANTHER" id="PTHR47961:SF6">
    <property type="entry name" value="DNA-DIRECTED DNA POLYMERASE"/>
    <property type="match status" value="1"/>
</dbReference>
<reference evidence="6 7" key="1">
    <citation type="submission" date="2019-09" db="EMBL/GenBank/DDBJ databases">
        <title>Consistent, comparative and evidence-based genome assembly and annotation for Cryptosporidium parvum, C. hominis and C. tyzzeri.</title>
        <authorList>
            <person name="Baptista R.P."/>
            <person name="Li Y."/>
            <person name="Sateriale A."/>
            <person name="Ansell B."/>
            <person name="Jex A."/>
            <person name="Sanders M."/>
            <person name="Brooks K."/>
            <person name="Tracey A."/>
            <person name="Berriman M."/>
            <person name="Striepen B."/>
            <person name="Cotton J.A."/>
            <person name="Kissinger J.C."/>
        </authorList>
    </citation>
    <scope>NUCLEOTIDE SEQUENCE [LARGE SCALE GENOMIC DNA]</scope>
    <source>
        <strain evidence="6 7">IOWA-ATCC</strain>
    </source>
</reference>
<dbReference type="GO" id="GO:0005524">
    <property type="term" value="F:ATP binding"/>
    <property type="evidence" value="ECO:0007669"/>
    <property type="project" value="UniProtKB-KW"/>
</dbReference>
<dbReference type="InterPro" id="IPR027417">
    <property type="entry name" value="P-loop_NTPase"/>
</dbReference>
<dbReference type="SUPFAM" id="SSF52540">
    <property type="entry name" value="P-loop containing nucleoside triphosphate hydrolases"/>
    <property type="match status" value="1"/>
</dbReference>
<keyword evidence="3" id="KW-0347">Helicase</keyword>
<feature type="domain" description="POLQ-like helical" evidence="5">
    <location>
        <begin position="866"/>
        <end position="1050"/>
    </location>
</feature>
<evidence type="ECO:0000256" key="3">
    <source>
        <dbReference type="ARBA" id="ARBA00022806"/>
    </source>
</evidence>
<keyword evidence="2" id="KW-0378">Hydrolase</keyword>
<evidence type="ECO:0000313" key="7">
    <source>
        <dbReference type="Proteomes" id="UP000593906"/>
    </source>
</evidence>
<dbReference type="AlphaFoldDB" id="A0A7S7LDW8"/>
<name>A0A7S7LDW8_CRYPV</name>
<organism evidence="6 7">
    <name type="scientific">Cryptosporidium parvum</name>
    <dbReference type="NCBI Taxonomy" id="5807"/>
    <lineage>
        <taxon>Eukaryota</taxon>
        <taxon>Sar</taxon>
        <taxon>Alveolata</taxon>
        <taxon>Apicomplexa</taxon>
        <taxon>Conoidasida</taxon>
        <taxon>Coccidia</taxon>
        <taxon>Eucoccidiorida</taxon>
        <taxon>Eimeriorina</taxon>
        <taxon>Cryptosporidiidae</taxon>
        <taxon>Cryptosporidium</taxon>
    </lineage>
</organism>
<dbReference type="Proteomes" id="UP000593906">
    <property type="component" value="Chromosome 7"/>
</dbReference>
<evidence type="ECO:0000256" key="1">
    <source>
        <dbReference type="ARBA" id="ARBA00022741"/>
    </source>
</evidence>
<keyword evidence="4" id="KW-0067">ATP-binding</keyword>
<dbReference type="InterPro" id="IPR048960">
    <property type="entry name" value="POLQ-like_helical"/>
</dbReference>
<dbReference type="PANTHER" id="PTHR47961">
    <property type="entry name" value="DNA POLYMERASE THETA, PUTATIVE (AFU_ORTHOLOGUE AFUA_1G05260)-RELATED"/>
    <property type="match status" value="1"/>
</dbReference>
<evidence type="ECO:0000256" key="2">
    <source>
        <dbReference type="ARBA" id="ARBA00022801"/>
    </source>
</evidence>
<gene>
    <name evidence="6" type="ORF">CPATCC_003224</name>
</gene>
<keyword evidence="1" id="KW-0547">Nucleotide-binding</keyword>
<evidence type="ECO:0000313" key="6">
    <source>
        <dbReference type="EMBL" id="QOY40384.1"/>
    </source>
</evidence>
<proteinExistence type="predicted"/>
<dbReference type="Pfam" id="PF21099">
    <property type="entry name" value="POLQ_helical"/>
    <property type="match status" value="1"/>
</dbReference>